<keyword evidence="2" id="KW-0540">Nuclease</keyword>
<sequence length="643" mass="74057">MYVKHLKINNYRGIKSGEFDFKPGLNILIGKNNIGKTTILNAIDMVLNPYIQWWKRDYLNEFDFWQGEIKNNIEIELVLGCNNFPCDKSCCFFQSENDGEIEICKLAEYAIIVDNDGNNTKDYINIDNIEQVSNPENVVRLFLTATYNSEDGYVEVEQNILNELGEQIKPLTRSIKEWIGCTFLSYRRNIDREMRLQKYSLLTRALGNLDIWKKELIDEFKQSISPKTKELTSTDLGSEIIESINRLTKDLQLNNGSINIGVGDINKNDIFRQIELGQLNKVEENEWFLPFSRQGRGMQNITSIILSISNEKEKTNERNILLLEEVEQNLEPQLQRNIINITKRISQENTQFIFTTHSPYVLSPLLNLEGVQRIYVEDDKNLYGKSLESVMYKKKDFILLRKKVTHDLELLEALFSRLVIIWEGDSEAGLYNTFMRNNPDYPAEWLSGINGGDGGKDLLPYWFKKAGYNILVVLDGDEVDPLVDLKENDIPFIALSDGKALESIIEEGLLKLDKEKRANILLSCIGITGEISPKKSLKKYWPQILGLFPKHPKGYPDKGDTEEIIKAYKELDSNSVPEDLIKFIKDYKGRRVYEAIALEFINNNIIPETVITILNGLKEIWEDNKGLGQYQLNNEGTLVPWCE</sequence>
<dbReference type="PANTHER" id="PTHR43581">
    <property type="entry name" value="ATP/GTP PHOSPHATASE"/>
    <property type="match status" value="1"/>
</dbReference>
<dbReference type="SUPFAM" id="SSF52540">
    <property type="entry name" value="P-loop containing nucleoside triphosphate hydrolases"/>
    <property type="match status" value="1"/>
</dbReference>
<proteinExistence type="predicted"/>
<dbReference type="PANTHER" id="PTHR43581:SF4">
    <property type="entry name" value="ATP_GTP PHOSPHATASE"/>
    <property type="match status" value="1"/>
</dbReference>
<evidence type="ECO:0000313" key="2">
    <source>
        <dbReference type="EMBL" id="SFL74945.1"/>
    </source>
</evidence>
<dbReference type="EMBL" id="FOTI01000029">
    <property type="protein sequence ID" value="SFL74945.1"/>
    <property type="molecule type" value="Genomic_DNA"/>
</dbReference>
<organism evidence="2 3">
    <name type="scientific">Halanaerobium salsuginis</name>
    <dbReference type="NCBI Taxonomy" id="29563"/>
    <lineage>
        <taxon>Bacteria</taxon>
        <taxon>Bacillati</taxon>
        <taxon>Bacillota</taxon>
        <taxon>Clostridia</taxon>
        <taxon>Halanaerobiales</taxon>
        <taxon>Halanaerobiaceae</taxon>
        <taxon>Halanaerobium</taxon>
    </lineage>
</organism>
<dbReference type="STRING" id="29563.SAMN02983006_01934"/>
<keyword evidence="3" id="KW-1185">Reference proteome</keyword>
<feature type="domain" description="Endonuclease GajA/Old nuclease/RecF-like AAA" evidence="1">
    <location>
        <begin position="1"/>
        <end position="361"/>
    </location>
</feature>
<evidence type="ECO:0000313" key="3">
    <source>
        <dbReference type="Proteomes" id="UP000199006"/>
    </source>
</evidence>
<reference evidence="2 3" key="1">
    <citation type="submission" date="2016-10" db="EMBL/GenBank/DDBJ databases">
        <authorList>
            <person name="de Groot N.N."/>
        </authorList>
    </citation>
    <scope>NUCLEOTIDE SEQUENCE [LARGE SCALE GENOMIC DNA]</scope>
    <source>
        <strain evidence="2 3">ATCC 51327</strain>
    </source>
</reference>
<dbReference type="InterPro" id="IPR041685">
    <property type="entry name" value="AAA_GajA/Old/RecF-like"/>
</dbReference>
<dbReference type="Proteomes" id="UP000199006">
    <property type="component" value="Unassembled WGS sequence"/>
</dbReference>
<dbReference type="GO" id="GO:0004519">
    <property type="term" value="F:endonuclease activity"/>
    <property type="evidence" value="ECO:0007669"/>
    <property type="project" value="UniProtKB-KW"/>
</dbReference>
<dbReference type="AlphaFoldDB" id="A0A1I4K831"/>
<protein>
    <submittedName>
        <fullName evidence="2">Predicted ATP-dependent endonuclease of the OLD family, contains P-loop ATPase and TOPRIM domains</fullName>
    </submittedName>
</protein>
<dbReference type="Gene3D" id="3.40.50.300">
    <property type="entry name" value="P-loop containing nucleotide triphosphate hydrolases"/>
    <property type="match status" value="1"/>
</dbReference>
<keyword evidence="2" id="KW-0255">Endonuclease</keyword>
<accession>A0A1I4K831</accession>
<name>A0A1I4K831_9FIRM</name>
<dbReference type="InterPro" id="IPR027417">
    <property type="entry name" value="P-loop_NTPase"/>
</dbReference>
<evidence type="ECO:0000259" key="1">
    <source>
        <dbReference type="Pfam" id="PF13175"/>
    </source>
</evidence>
<dbReference type="InterPro" id="IPR051396">
    <property type="entry name" value="Bact_Antivir_Def_Nuclease"/>
</dbReference>
<gene>
    <name evidence="2" type="ORF">SAMN02983006_01934</name>
</gene>
<dbReference type="RefSeq" id="WP_177181417.1">
    <property type="nucleotide sequence ID" value="NZ_FOTI01000029.1"/>
</dbReference>
<dbReference type="Pfam" id="PF13175">
    <property type="entry name" value="AAA_15"/>
    <property type="match status" value="1"/>
</dbReference>
<keyword evidence="2" id="KW-0378">Hydrolase</keyword>